<name>A0A5C6AVQ7_9BACT</name>
<evidence type="ECO:0000256" key="3">
    <source>
        <dbReference type="SAM" id="SignalP"/>
    </source>
</evidence>
<feature type="domain" description="Type II/III secretion system secretin-like" evidence="4">
    <location>
        <begin position="267"/>
        <end position="427"/>
    </location>
</feature>
<evidence type="ECO:0000256" key="2">
    <source>
        <dbReference type="SAM" id="MobiDB-lite"/>
    </source>
</evidence>
<dbReference type="Proteomes" id="UP000316213">
    <property type="component" value="Unassembled WGS sequence"/>
</dbReference>
<keyword evidence="3" id="KW-0732">Signal</keyword>
<dbReference type="GO" id="GO:0009306">
    <property type="term" value="P:protein secretion"/>
    <property type="evidence" value="ECO:0007669"/>
    <property type="project" value="InterPro"/>
</dbReference>
<protein>
    <submittedName>
        <fullName evidence="6">Type II secretion system protein D</fullName>
    </submittedName>
</protein>
<dbReference type="EMBL" id="SJPM01000001">
    <property type="protein sequence ID" value="TWU03567.1"/>
    <property type="molecule type" value="Genomic_DNA"/>
</dbReference>
<evidence type="ECO:0000256" key="1">
    <source>
        <dbReference type="RuleBase" id="RU004003"/>
    </source>
</evidence>
<comment type="caution">
    <text evidence="6">The sequence shown here is derived from an EMBL/GenBank/DDBJ whole genome shotgun (WGS) entry which is preliminary data.</text>
</comment>
<dbReference type="PANTHER" id="PTHR30332:SF17">
    <property type="entry name" value="TYPE IV PILIATION SYSTEM PROTEIN DR_0774-RELATED"/>
    <property type="match status" value="1"/>
</dbReference>
<dbReference type="PANTHER" id="PTHR30332">
    <property type="entry name" value="PROBABLE GENERAL SECRETION PATHWAY PROTEIN D"/>
    <property type="match status" value="1"/>
</dbReference>
<evidence type="ECO:0000259" key="5">
    <source>
        <dbReference type="Pfam" id="PF13629"/>
    </source>
</evidence>
<gene>
    <name evidence="6" type="primary">xpsD</name>
    <name evidence="6" type="ORF">Pla100_04940</name>
</gene>
<evidence type="ECO:0000313" key="6">
    <source>
        <dbReference type="EMBL" id="TWU03567.1"/>
    </source>
</evidence>
<dbReference type="InterPro" id="IPR050810">
    <property type="entry name" value="Bact_Secretion_Sys_Channel"/>
</dbReference>
<dbReference type="RefSeq" id="WP_231602589.1">
    <property type="nucleotide sequence ID" value="NZ_SJPM01000001.1"/>
</dbReference>
<feature type="region of interest" description="Disordered" evidence="2">
    <location>
        <begin position="500"/>
        <end position="542"/>
    </location>
</feature>
<dbReference type="InterPro" id="IPR004846">
    <property type="entry name" value="T2SS/T3SS_dom"/>
</dbReference>
<feature type="signal peptide" evidence="3">
    <location>
        <begin position="1"/>
        <end position="33"/>
    </location>
</feature>
<dbReference type="PRINTS" id="PR00811">
    <property type="entry name" value="BCTERIALGSPD"/>
</dbReference>
<dbReference type="InterPro" id="IPR032789">
    <property type="entry name" value="T2SS-T3SS_pil_N"/>
</dbReference>
<dbReference type="GO" id="GO:0015627">
    <property type="term" value="C:type II protein secretion system complex"/>
    <property type="evidence" value="ECO:0007669"/>
    <property type="project" value="TreeGrafter"/>
</dbReference>
<dbReference type="AlphaFoldDB" id="A0A5C6AVQ7"/>
<feature type="domain" description="Pilus formation protein N-terminal" evidence="5">
    <location>
        <begin position="56"/>
        <end position="123"/>
    </location>
</feature>
<proteinExistence type="inferred from homology"/>
<feature type="compositionally biased region" description="Polar residues" evidence="2">
    <location>
        <begin position="504"/>
        <end position="534"/>
    </location>
</feature>
<feature type="chain" id="PRO_5022706619" evidence="3">
    <location>
        <begin position="34"/>
        <end position="574"/>
    </location>
</feature>
<organism evidence="6 7">
    <name type="scientific">Neorhodopirellula pilleata</name>
    <dbReference type="NCBI Taxonomy" id="2714738"/>
    <lineage>
        <taxon>Bacteria</taxon>
        <taxon>Pseudomonadati</taxon>
        <taxon>Planctomycetota</taxon>
        <taxon>Planctomycetia</taxon>
        <taxon>Pirellulales</taxon>
        <taxon>Pirellulaceae</taxon>
        <taxon>Neorhodopirellula</taxon>
    </lineage>
</organism>
<accession>A0A5C6AVQ7</accession>
<dbReference type="Pfam" id="PF00263">
    <property type="entry name" value="Secretin"/>
    <property type="match status" value="1"/>
</dbReference>
<evidence type="ECO:0000259" key="4">
    <source>
        <dbReference type="Pfam" id="PF00263"/>
    </source>
</evidence>
<reference evidence="6 7" key="1">
    <citation type="submission" date="2019-02" db="EMBL/GenBank/DDBJ databases">
        <title>Deep-cultivation of Planctomycetes and their phenomic and genomic characterization uncovers novel biology.</title>
        <authorList>
            <person name="Wiegand S."/>
            <person name="Jogler M."/>
            <person name="Boedeker C."/>
            <person name="Pinto D."/>
            <person name="Vollmers J."/>
            <person name="Rivas-Marin E."/>
            <person name="Kohn T."/>
            <person name="Peeters S.H."/>
            <person name="Heuer A."/>
            <person name="Rast P."/>
            <person name="Oberbeckmann S."/>
            <person name="Bunk B."/>
            <person name="Jeske O."/>
            <person name="Meyerdierks A."/>
            <person name="Storesund J.E."/>
            <person name="Kallscheuer N."/>
            <person name="Luecker S."/>
            <person name="Lage O.M."/>
            <person name="Pohl T."/>
            <person name="Merkel B.J."/>
            <person name="Hornburger P."/>
            <person name="Mueller R.-W."/>
            <person name="Bruemmer F."/>
            <person name="Labrenz M."/>
            <person name="Spormann A.M."/>
            <person name="Op Den Camp H."/>
            <person name="Overmann J."/>
            <person name="Amann R."/>
            <person name="Jetten M.S.M."/>
            <person name="Mascher T."/>
            <person name="Medema M.H."/>
            <person name="Devos D.P."/>
            <person name="Kaster A.-K."/>
            <person name="Ovreas L."/>
            <person name="Rohde M."/>
            <person name="Galperin M.Y."/>
            <person name="Jogler C."/>
        </authorList>
    </citation>
    <scope>NUCLEOTIDE SEQUENCE [LARGE SCALE GENOMIC DNA]</scope>
    <source>
        <strain evidence="6 7">Pla100</strain>
    </source>
</reference>
<dbReference type="InterPro" id="IPR001775">
    <property type="entry name" value="GspD/PilQ"/>
</dbReference>
<comment type="similarity">
    <text evidence="1">Belongs to the bacterial secretin family.</text>
</comment>
<keyword evidence="7" id="KW-1185">Reference proteome</keyword>
<sequence length="574" mass="61907" precursor="true">MRASISTNNFPFLIVAVAAISLGSLSFIGSASAQSADSASMLASIAGDHKIASPVERMELIVKTSRILSLGDRIPRFQVHNEEVLGATPVSENQIQIFAKNPGTTQVNLWDTEDKLYTIDVTIVADAREVEGILNSQLPLASLKVMPINESAIVSGYVTSVDDVDRAVAIIEQFYKVVINNIEVVGVQQVLLHTKIMEVSRTKLRQLGIDWSLNETNFALLNGPSELLNVPAGLQEGANNALGFTPFGGATNLRVAIGGEFEAFVEALDEQKLVKLLAEPTVVATHGRPARFTVGGRVPNVIPGANGQLQVTYEDYGTSIDFLPFVVGPGRIRLEVRPEVSEPDPSRSVTINNTNVSAFTARYVETAVEMQAGQTFALAGLLQTRVDSIVKRTPFFGHLPYIGAFFRNVQDQHNEIELLIMVTPELVDAMDPYEVPRGGPGTNSDIPDEHEFYFNGHIEVPNLKGDDCHQSGGECYPADVAPHGESMIYEDATILPGGLGKNVSKPSATTPISNRQASRVASVPQENQPQQRSIKPTYPRSRVESGTLLPASAVMPGAMPAVVGEGVTVMQPKY</sequence>
<dbReference type="Pfam" id="PF13629">
    <property type="entry name" value="T2SS-T3SS_pil_N"/>
    <property type="match status" value="1"/>
</dbReference>
<evidence type="ECO:0000313" key="7">
    <source>
        <dbReference type="Proteomes" id="UP000316213"/>
    </source>
</evidence>